<dbReference type="KEGG" id="tsy:THSYN_00190"/>
<keyword evidence="2" id="KW-1185">Reference proteome</keyword>
<proteinExistence type="predicted"/>
<name>A0A2K8U1T6_9GAMM</name>
<dbReference type="EMBL" id="CP020370">
    <property type="protein sequence ID" value="AUB79532.1"/>
    <property type="molecule type" value="Genomic_DNA"/>
</dbReference>
<dbReference type="AlphaFoldDB" id="A0A2K8U1T6"/>
<gene>
    <name evidence="1" type="ORF">THSYN_00190</name>
</gene>
<reference evidence="1 2" key="1">
    <citation type="submission" date="2017-03" db="EMBL/GenBank/DDBJ databases">
        <title>Complete genome sequence of Candidatus 'Thiodictyon syntrophicum' sp. nov. strain Cad16T, a photolithoautotroph purple sulfur bacterium isolated from an alpine meromictic lake.</title>
        <authorList>
            <person name="Luedin S.M."/>
            <person name="Pothier J.F."/>
            <person name="Danza F."/>
            <person name="Storelli N."/>
            <person name="Wittwer M."/>
            <person name="Tonolla M."/>
        </authorList>
    </citation>
    <scope>NUCLEOTIDE SEQUENCE [LARGE SCALE GENOMIC DNA]</scope>
    <source>
        <strain evidence="1 2">Cad16T</strain>
    </source>
</reference>
<dbReference type="OrthoDB" id="5769354at2"/>
<organism evidence="1 2">
    <name type="scientific">Candidatus Thiodictyon syntrophicum</name>
    <dbReference type="NCBI Taxonomy" id="1166950"/>
    <lineage>
        <taxon>Bacteria</taxon>
        <taxon>Pseudomonadati</taxon>
        <taxon>Pseudomonadota</taxon>
        <taxon>Gammaproteobacteria</taxon>
        <taxon>Chromatiales</taxon>
        <taxon>Chromatiaceae</taxon>
        <taxon>Thiodictyon</taxon>
    </lineage>
</organism>
<evidence type="ECO:0000313" key="1">
    <source>
        <dbReference type="EMBL" id="AUB79532.1"/>
    </source>
</evidence>
<protein>
    <submittedName>
        <fullName evidence="1">Uncharacterized protein</fullName>
    </submittedName>
</protein>
<sequence>MTKPTNLAGKIDHLKSMLVQATDFDQPMGYFFDVLALDPAFRERGRPLKDAAIKTRFRTVLEAMQQQVMPGWTGEGRMISAFWLKDYGFAHGACTVAERLGVTFYFRDLDMGLSTLASLRPGDQVLFARFSVQEGGDPDKNYQFDRPGRRH</sequence>
<evidence type="ECO:0000313" key="2">
    <source>
        <dbReference type="Proteomes" id="UP000232638"/>
    </source>
</evidence>
<dbReference type="Proteomes" id="UP000232638">
    <property type="component" value="Chromosome"/>
</dbReference>
<accession>A0A2K8U1T6</accession>
<dbReference type="RefSeq" id="WP_100917352.1">
    <property type="nucleotide sequence ID" value="NZ_CP020370.1"/>
</dbReference>